<dbReference type="Proteomes" id="UP000641152">
    <property type="component" value="Unassembled WGS sequence"/>
</dbReference>
<name>A0ABR9DA74_9GAMM</name>
<evidence type="ECO:0000313" key="1">
    <source>
        <dbReference type="EMBL" id="MBD9359666.1"/>
    </source>
</evidence>
<accession>A0ABR9DA74</accession>
<sequence>MNTTMIFNFKQPYLPSHQDNQENNMAFVNETLTEQDKAWFASFNFQSEFSREPVPVPRKWTIDHENEAVLIVLEGQGADGYDVPPLFLTLIWKGTVVKIEAYNKGTGNFKTGTEEWWRVTEIRCPKILEVESSTVLQLIQEGLDALGSGHRRDVVKAVHIQLPTPKFA</sequence>
<dbReference type="RefSeq" id="WP_192392524.1">
    <property type="nucleotide sequence ID" value="NZ_CAJHIU010000001.1"/>
</dbReference>
<organism evidence="1 2">
    <name type="scientific">Methylomonas fluvii</name>
    <dbReference type="NCBI Taxonomy" id="1854564"/>
    <lineage>
        <taxon>Bacteria</taxon>
        <taxon>Pseudomonadati</taxon>
        <taxon>Pseudomonadota</taxon>
        <taxon>Gammaproteobacteria</taxon>
        <taxon>Methylococcales</taxon>
        <taxon>Methylococcaceae</taxon>
        <taxon>Methylomonas</taxon>
    </lineage>
</organism>
<dbReference type="EMBL" id="JACXST010000001">
    <property type="protein sequence ID" value="MBD9359666.1"/>
    <property type="molecule type" value="Genomic_DNA"/>
</dbReference>
<comment type="caution">
    <text evidence="1">The sequence shown here is derived from an EMBL/GenBank/DDBJ whole genome shotgun (WGS) entry which is preliminary data.</text>
</comment>
<keyword evidence="2" id="KW-1185">Reference proteome</keyword>
<reference evidence="1 2" key="1">
    <citation type="submission" date="2020-09" db="EMBL/GenBank/DDBJ databases">
        <title>Methylomonas albis sp. nov. and Methylomonas fluvii sp. nov.: Two cold-adapted methanotrophs from the River Elbe and an amended description of Methylovulum psychrotolerans strain Eb1.</title>
        <authorList>
            <person name="Bussmann I.K."/>
            <person name="Klings K.-W."/>
            <person name="Warnstedt J."/>
            <person name="Hoppert M."/>
            <person name="Saborowski A."/>
            <person name="Horn F."/>
            <person name="Liebner S."/>
        </authorList>
    </citation>
    <scope>NUCLEOTIDE SEQUENCE [LARGE SCALE GENOMIC DNA]</scope>
    <source>
        <strain evidence="1 2">EbB</strain>
    </source>
</reference>
<proteinExistence type="predicted"/>
<protein>
    <submittedName>
        <fullName evidence="1">Uncharacterized protein</fullName>
    </submittedName>
</protein>
<evidence type="ECO:0000313" key="2">
    <source>
        <dbReference type="Proteomes" id="UP000641152"/>
    </source>
</evidence>
<gene>
    <name evidence="1" type="ORF">EBB_03705</name>
</gene>